<dbReference type="AlphaFoldDB" id="A0AAD7TB50"/>
<organism evidence="1 2">
    <name type="scientific">Aldrovandia affinis</name>
    <dbReference type="NCBI Taxonomy" id="143900"/>
    <lineage>
        <taxon>Eukaryota</taxon>
        <taxon>Metazoa</taxon>
        <taxon>Chordata</taxon>
        <taxon>Craniata</taxon>
        <taxon>Vertebrata</taxon>
        <taxon>Euteleostomi</taxon>
        <taxon>Actinopterygii</taxon>
        <taxon>Neopterygii</taxon>
        <taxon>Teleostei</taxon>
        <taxon>Notacanthiformes</taxon>
        <taxon>Halosauridae</taxon>
        <taxon>Aldrovandia</taxon>
    </lineage>
</organism>
<evidence type="ECO:0000313" key="1">
    <source>
        <dbReference type="EMBL" id="KAJ8417518.1"/>
    </source>
</evidence>
<sequence>MMFLKRNLRSRMDLFKSDVRRDVENKQFKHLNDKPTRSLSVGQNVLARNYRTDKWQSGRKATRTGSLLYTVGIGENTWRRHVDQIRDAQVKSKPVPSLESPDLGTEHQTRMDLRARPAMMTYLT</sequence>
<dbReference type="EMBL" id="JAINUG010000003">
    <property type="protein sequence ID" value="KAJ8417518.1"/>
    <property type="molecule type" value="Genomic_DNA"/>
</dbReference>
<dbReference type="Proteomes" id="UP001221898">
    <property type="component" value="Unassembled WGS sequence"/>
</dbReference>
<reference evidence="1" key="1">
    <citation type="journal article" date="2023" name="Science">
        <title>Genome structures resolve the early diversification of teleost fishes.</title>
        <authorList>
            <person name="Parey E."/>
            <person name="Louis A."/>
            <person name="Montfort J."/>
            <person name="Bouchez O."/>
            <person name="Roques C."/>
            <person name="Iampietro C."/>
            <person name="Lluch J."/>
            <person name="Castinel A."/>
            <person name="Donnadieu C."/>
            <person name="Desvignes T."/>
            <person name="Floi Bucao C."/>
            <person name="Jouanno E."/>
            <person name="Wen M."/>
            <person name="Mejri S."/>
            <person name="Dirks R."/>
            <person name="Jansen H."/>
            <person name="Henkel C."/>
            <person name="Chen W.J."/>
            <person name="Zahm M."/>
            <person name="Cabau C."/>
            <person name="Klopp C."/>
            <person name="Thompson A.W."/>
            <person name="Robinson-Rechavi M."/>
            <person name="Braasch I."/>
            <person name="Lecointre G."/>
            <person name="Bobe J."/>
            <person name="Postlethwait J.H."/>
            <person name="Berthelot C."/>
            <person name="Roest Crollius H."/>
            <person name="Guiguen Y."/>
        </authorList>
    </citation>
    <scope>NUCLEOTIDE SEQUENCE</scope>
    <source>
        <strain evidence="1">NC1722</strain>
    </source>
</reference>
<gene>
    <name evidence="1" type="ORF">AAFF_G00223610</name>
</gene>
<accession>A0AAD7TB50</accession>
<evidence type="ECO:0000313" key="2">
    <source>
        <dbReference type="Proteomes" id="UP001221898"/>
    </source>
</evidence>
<proteinExistence type="predicted"/>
<comment type="caution">
    <text evidence="1">The sequence shown here is derived from an EMBL/GenBank/DDBJ whole genome shotgun (WGS) entry which is preliminary data.</text>
</comment>
<name>A0AAD7TB50_9TELE</name>
<protein>
    <submittedName>
        <fullName evidence="1">Uncharacterized protein</fullName>
    </submittedName>
</protein>
<keyword evidence="2" id="KW-1185">Reference proteome</keyword>